<dbReference type="Pfam" id="PF00379">
    <property type="entry name" value="Chitin_bind_4"/>
    <property type="match status" value="1"/>
</dbReference>
<proteinExistence type="predicted"/>
<evidence type="ECO:0000313" key="5">
    <source>
        <dbReference type="Proteomes" id="UP000678499"/>
    </source>
</evidence>
<reference evidence="4" key="1">
    <citation type="submission" date="2020-11" db="EMBL/GenBank/DDBJ databases">
        <authorList>
            <person name="Tran Van P."/>
        </authorList>
    </citation>
    <scope>NUCLEOTIDE SEQUENCE</scope>
</reference>
<dbReference type="GO" id="GO:0042302">
    <property type="term" value="F:structural constituent of cuticle"/>
    <property type="evidence" value="ECO:0007669"/>
    <property type="project" value="UniProtKB-UniRule"/>
</dbReference>
<organism evidence="4">
    <name type="scientific">Notodromas monacha</name>
    <dbReference type="NCBI Taxonomy" id="399045"/>
    <lineage>
        <taxon>Eukaryota</taxon>
        <taxon>Metazoa</taxon>
        <taxon>Ecdysozoa</taxon>
        <taxon>Arthropoda</taxon>
        <taxon>Crustacea</taxon>
        <taxon>Oligostraca</taxon>
        <taxon>Ostracoda</taxon>
        <taxon>Podocopa</taxon>
        <taxon>Podocopida</taxon>
        <taxon>Cypridocopina</taxon>
        <taxon>Cypridoidea</taxon>
        <taxon>Cyprididae</taxon>
        <taxon>Notodromas</taxon>
    </lineage>
</organism>
<evidence type="ECO:0000256" key="2">
    <source>
        <dbReference type="SAM" id="MobiDB-lite"/>
    </source>
</evidence>
<feature type="compositionally biased region" description="Low complexity" evidence="2">
    <location>
        <begin position="190"/>
        <end position="204"/>
    </location>
</feature>
<feature type="region of interest" description="Disordered" evidence="2">
    <location>
        <begin position="106"/>
        <end position="224"/>
    </location>
</feature>
<dbReference type="Proteomes" id="UP000678499">
    <property type="component" value="Unassembled WGS sequence"/>
</dbReference>
<name>A0A7R9BUL7_9CRUS</name>
<evidence type="ECO:0000256" key="3">
    <source>
        <dbReference type="SAM" id="SignalP"/>
    </source>
</evidence>
<sequence length="569" mass="61998">MPYNQGLKMLMTSMALLGLTCDLFKSSVSSHNLFGLSAKQVVLGNLLYRTESAVLLPITGKPDLKRDLSSNVIPLNTGNNVLTSKKADNSLQNCFICRRMHYHDSEKSSLKKQSIKGAIKSSSHNSGVPGYAIQSRTPSKPGATPASPPPVAELVVSRQYHRCRRRPTPPSPQTSGGHLPNLVLQKRQPEQQQQQPVPANQAPLPDQPPPVPLQIGGEEKPGACSDIYPQKKVIKTKKKHRRVLVELSHKVPKQQQQCSNATGNGSWGKWAPALVLLVFLREVHMKPFGPDQLKEDHSVNIRIDGNSQQQVDGSYNLDLVRKDGTRQQIASSGPTVQGIYEYTDERGEKKRVNYEASREGGFRILNPDQAQGLREFPADPSGPLSVTLSQSHIAALEFHKSTVEKAWREQEMHSRGAAALKDKFGGGHINASLHREKDPKSNAVKSVFRKEFRDSQGRLRGFQQAHSVVHAVNTSAVNGSMPFLLPPGGRHLDENGFNIGNIMDKIREFHQSLFGAGAGGDGGGGPMFGGMGADGNGTGVIGMGGNRKPSDFPLMNPNVADPHMMPMLP</sequence>
<gene>
    <name evidence="4" type="ORF">NMOB1V02_LOCUS8554</name>
</gene>
<keyword evidence="1" id="KW-0193">Cuticle</keyword>
<dbReference type="EMBL" id="CAJPEX010002470">
    <property type="protein sequence ID" value="CAG0921049.1"/>
    <property type="molecule type" value="Genomic_DNA"/>
</dbReference>
<dbReference type="InterPro" id="IPR000618">
    <property type="entry name" value="Insect_cuticle"/>
</dbReference>
<evidence type="ECO:0000256" key="1">
    <source>
        <dbReference type="PROSITE-ProRule" id="PRU00497"/>
    </source>
</evidence>
<accession>A0A7R9BUL7</accession>
<protein>
    <submittedName>
        <fullName evidence="4">Uncharacterized protein</fullName>
    </submittedName>
</protein>
<keyword evidence="3" id="KW-0732">Signal</keyword>
<dbReference type="PROSITE" id="PS51155">
    <property type="entry name" value="CHIT_BIND_RR_2"/>
    <property type="match status" value="1"/>
</dbReference>
<feature type="signal peptide" evidence="3">
    <location>
        <begin position="1"/>
        <end position="30"/>
    </location>
</feature>
<dbReference type="AlphaFoldDB" id="A0A7R9BUL7"/>
<evidence type="ECO:0000313" key="4">
    <source>
        <dbReference type="EMBL" id="CAD7280897.1"/>
    </source>
</evidence>
<keyword evidence="5" id="KW-1185">Reference proteome</keyword>
<feature type="chain" id="PRO_5036210285" evidence="3">
    <location>
        <begin position="31"/>
        <end position="569"/>
    </location>
</feature>
<dbReference type="EMBL" id="OA884507">
    <property type="protein sequence ID" value="CAD7280897.1"/>
    <property type="molecule type" value="Genomic_DNA"/>
</dbReference>